<dbReference type="InterPro" id="IPR008844">
    <property type="entry name" value="Spore_GerAC-like"/>
</dbReference>
<dbReference type="RefSeq" id="WP_235117638.1">
    <property type="nucleotide sequence ID" value="NZ_CP090978.1"/>
</dbReference>
<dbReference type="EMBL" id="CP090978">
    <property type="protein sequence ID" value="UJF31291.1"/>
    <property type="molecule type" value="Genomic_DNA"/>
</dbReference>
<evidence type="ECO:0000256" key="3">
    <source>
        <dbReference type="ARBA" id="ARBA00022544"/>
    </source>
</evidence>
<dbReference type="NCBIfam" id="TIGR02887">
    <property type="entry name" value="spore_ger_x_C"/>
    <property type="match status" value="1"/>
</dbReference>
<protein>
    <submittedName>
        <fullName evidence="11">Ger(X)C family spore germination protein</fullName>
    </submittedName>
</protein>
<evidence type="ECO:0000256" key="4">
    <source>
        <dbReference type="ARBA" id="ARBA00022729"/>
    </source>
</evidence>
<proteinExistence type="inferred from homology"/>
<feature type="domain" description="Spore germination protein N-terminal" evidence="10">
    <location>
        <begin position="26"/>
        <end position="202"/>
    </location>
</feature>
<keyword evidence="5" id="KW-0472">Membrane</keyword>
<dbReference type="Proteomes" id="UP001649230">
    <property type="component" value="Chromosome"/>
</dbReference>
<reference evidence="11 12" key="1">
    <citation type="journal article" date="2024" name="Int. J. Syst. Evol. Microbiol.">
        <title>Paenibacillus hexagrammi sp. nov., a novel bacterium isolated from the gut content of Hexagrammos agrammus.</title>
        <authorList>
            <person name="Jung H.K."/>
            <person name="Kim D.G."/>
            <person name="Zin H."/>
            <person name="Park J."/>
            <person name="Jung H."/>
            <person name="Kim Y.O."/>
            <person name="Kong H.J."/>
            <person name="Kim J.W."/>
            <person name="Kim Y.S."/>
        </authorList>
    </citation>
    <scope>NUCLEOTIDE SEQUENCE [LARGE SCALE GENOMIC DNA]</scope>
    <source>
        <strain evidence="11 12">YPD9-1</strain>
    </source>
</reference>
<dbReference type="Pfam" id="PF05504">
    <property type="entry name" value="Spore_GerAC"/>
    <property type="match status" value="1"/>
</dbReference>
<name>A0ABY3SDM1_9BACL</name>
<feature type="chain" id="PRO_5047154073" evidence="8">
    <location>
        <begin position="24"/>
        <end position="372"/>
    </location>
</feature>
<dbReference type="PROSITE" id="PS51257">
    <property type="entry name" value="PROKAR_LIPOPROTEIN"/>
    <property type="match status" value="1"/>
</dbReference>
<comment type="subcellular location">
    <subcellularLocation>
        <location evidence="1">Membrane</location>
        <topology evidence="1">Lipid-anchor</topology>
    </subcellularLocation>
</comment>
<keyword evidence="4 8" id="KW-0732">Signal</keyword>
<keyword evidence="7" id="KW-0449">Lipoprotein</keyword>
<gene>
    <name evidence="11" type="ORF">L0M14_15605</name>
</gene>
<sequence>MTLKSISRRMLLSLSLLPLLICGCTDVKQINRITFVTALGVEKSEVGVKVHAVLAIPNRFSALSPGGTGGNQKSPNYILTEEGRDVSEALFKMKRDNSRDIQFGHNKIILFSEEIAKDGLDPYLDLFMRRSEFQPIAWIALTKDSPRDVLETVPQIPDSTADLFIDVFSQAGTETAEILPIYLYEFYSLSVEPGQTPFAMYVQNLQGGNHIEIGQLGVFRGDKLVGSITSEETMYLQMLQNNPLHNTIIDVPDATAMALNYKTTIHATNQGINISLHMDLDIDELHGQHISTPTEVSSLEREITEELEQNVSRLVKKLQAMHADPAGIGNEYRKHLSGVLLDYEAWNQDIFPEIPVTVTARTKIVRRGTIEY</sequence>
<keyword evidence="12" id="KW-1185">Reference proteome</keyword>
<feature type="domain" description="Spore germination GerAC-like C-terminal" evidence="9">
    <location>
        <begin position="216"/>
        <end position="368"/>
    </location>
</feature>
<evidence type="ECO:0000256" key="8">
    <source>
        <dbReference type="SAM" id="SignalP"/>
    </source>
</evidence>
<evidence type="ECO:0000259" key="9">
    <source>
        <dbReference type="Pfam" id="PF05504"/>
    </source>
</evidence>
<dbReference type="InterPro" id="IPR057336">
    <property type="entry name" value="GerAC_N"/>
</dbReference>
<evidence type="ECO:0000256" key="1">
    <source>
        <dbReference type="ARBA" id="ARBA00004635"/>
    </source>
</evidence>
<dbReference type="PANTHER" id="PTHR35789">
    <property type="entry name" value="SPORE GERMINATION PROTEIN B3"/>
    <property type="match status" value="1"/>
</dbReference>
<dbReference type="Pfam" id="PF25198">
    <property type="entry name" value="Spore_GerAC_N"/>
    <property type="match status" value="1"/>
</dbReference>
<dbReference type="PANTHER" id="PTHR35789:SF1">
    <property type="entry name" value="SPORE GERMINATION PROTEIN B3"/>
    <property type="match status" value="1"/>
</dbReference>
<evidence type="ECO:0000256" key="5">
    <source>
        <dbReference type="ARBA" id="ARBA00023136"/>
    </source>
</evidence>
<keyword evidence="3" id="KW-0309">Germination</keyword>
<evidence type="ECO:0000256" key="7">
    <source>
        <dbReference type="ARBA" id="ARBA00023288"/>
    </source>
</evidence>
<evidence type="ECO:0000259" key="10">
    <source>
        <dbReference type="Pfam" id="PF25198"/>
    </source>
</evidence>
<dbReference type="InterPro" id="IPR046953">
    <property type="entry name" value="Spore_GerAC-like_C"/>
</dbReference>
<comment type="similarity">
    <text evidence="2">Belongs to the GerABKC lipoprotein family.</text>
</comment>
<dbReference type="InterPro" id="IPR038501">
    <property type="entry name" value="Spore_GerAC_C_sf"/>
</dbReference>
<evidence type="ECO:0000256" key="6">
    <source>
        <dbReference type="ARBA" id="ARBA00023139"/>
    </source>
</evidence>
<organism evidence="11 12">
    <name type="scientific">Paenibacillus hexagrammi</name>
    <dbReference type="NCBI Taxonomy" id="2908839"/>
    <lineage>
        <taxon>Bacteria</taxon>
        <taxon>Bacillati</taxon>
        <taxon>Bacillota</taxon>
        <taxon>Bacilli</taxon>
        <taxon>Bacillales</taxon>
        <taxon>Paenibacillaceae</taxon>
        <taxon>Paenibacillus</taxon>
    </lineage>
</organism>
<evidence type="ECO:0000313" key="11">
    <source>
        <dbReference type="EMBL" id="UJF31291.1"/>
    </source>
</evidence>
<evidence type="ECO:0000313" key="12">
    <source>
        <dbReference type="Proteomes" id="UP001649230"/>
    </source>
</evidence>
<evidence type="ECO:0000256" key="2">
    <source>
        <dbReference type="ARBA" id="ARBA00007886"/>
    </source>
</evidence>
<feature type="signal peptide" evidence="8">
    <location>
        <begin position="1"/>
        <end position="23"/>
    </location>
</feature>
<dbReference type="Gene3D" id="3.30.300.210">
    <property type="entry name" value="Nutrient germinant receptor protein C, domain 3"/>
    <property type="match status" value="1"/>
</dbReference>
<keyword evidence="6" id="KW-0564">Palmitate</keyword>
<accession>A0ABY3SDM1</accession>